<gene>
    <name evidence="2" type="ORF">AG1IA_10042</name>
</gene>
<evidence type="ECO:0000313" key="2">
    <source>
        <dbReference type="EMBL" id="ELU35928.1"/>
    </source>
</evidence>
<organism evidence="2 3">
    <name type="scientific">Thanatephorus cucumeris (strain AG1-IA)</name>
    <name type="common">Rice sheath blight fungus</name>
    <name type="synonym">Rhizoctonia solani</name>
    <dbReference type="NCBI Taxonomy" id="983506"/>
    <lineage>
        <taxon>Eukaryota</taxon>
        <taxon>Fungi</taxon>
        <taxon>Dikarya</taxon>
        <taxon>Basidiomycota</taxon>
        <taxon>Agaricomycotina</taxon>
        <taxon>Agaricomycetes</taxon>
        <taxon>Cantharellales</taxon>
        <taxon>Ceratobasidiaceae</taxon>
        <taxon>Rhizoctonia</taxon>
        <taxon>Rhizoctonia solani AG-1</taxon>
    </lineage>
</organism>
<dbReference type="OrthoDB" id="3301220at2759"/>
<dbReference type="Proteomes" id="UP000011668">
    <property type="component" value="Unassembled WGS sequence"/>
</dbReference>
<dbReference type="AlphaFoldDB" id="L8WGL6"/>
<proteinExistence type="predicted"/>
<protein>
    <submittedName>
        <fullName evidence="2">Uncharacterized protein</fullName>
    </submittedName>
</protein>
<name>L8WGL6_THACA</name>
<accession>L8WGL6</accession>
<comment type="caution">
    <text evidence="2">The sequence shown here is derived from an EMBL/GenBank/DDBJ whole genome shotgun (WGS) entry which is preliminary data.</text>
</comment>
<feature type="compositionally biased region" description="Low complexity" evidence="1">
    <location>
        <begin position="1"/>
        <end position="15"/>
    </location>
</feature>
<sequence>MARVLSSSTQGSQSSRPVSVASALSDAGDTTMEDGTNSANESVLQLSHFRTSSMGGDRKPQNELRALASLASQCALSLIDVADELKPVPYIGPLVECLTLVFRAVERTRVNKAVEATPGPMCDGVTYWRSASDEQWTSALSWTCRGRSGIREHPR</sequence>
<dbReference type="EMBL" id="AFRT01004829">
    <property type="protein sequence ID" value="ELU35928.1"/>
    <property type="molecule type" value="Genomic_DNA"/>
</dbReference>
<evidence type="ECO:0000313" key="3">
    <source>
        <dbReference type="Proteomes" id="UP000011668"/>
    </source>
</evidence>
<evidence type="ECO:0000256" key="1">
    <source>
        <dbReference type="SAM" id="MobiDB-lite"/>
    </source>
</evidence>
<dbReference type="HOGENOM" id="CLU_1696685_0_0_1"/>
<reference evidence="2 3" key="1">
    <citation type="journal article" date="2013" name="Nat. Commun.">
        <title>The evolution and pathogenic mechanisms of the rice sheath blight pathogen.</title>
        <authorList>
            <person name="Zheng A."/>
            <person name="Lin R."/>
            <person name="Xu L."/>
            <person name="Qin P."/>
            <person name="Tang C."/>
            <person name="Ai P."/>
            <person name="Zhang D."/>
            <person name="Liu Y."/>
            <person name="Sun Z."/>
            <person name="Feng H."/>
            <person name="Wang Y."/>
            <person name="Chen Y."/>
            <person name="Liang X."/>
            <person name="Fu R."/>
            <person name="Li Q."/>
            <person name="Zhang J."/>
            <person name="Yu X."/>
            <person name="Xie Z."/>
            <person name="Ding L."/>
            <person name="Guan P."/>
            <person name="Tang J."/>
            <person name="Liang Y."/>
            <person name="Wang S."/>
            <person name="Deng Q."/>
            <person name="Li S."/>
            <person name="Zhu J."/>
            <person name="Wang L."/>
            <person name="Liu H."/>
            <person name="Li P."/>
        </authorList>
    </citation>
    <scope>NUCLEOTIDE SEQUENCE [LARGE SCALE GENOMIC DNA]</scope>
    <source>
        <strain evidence="3">AG-1 IA</strain>
    </source>
</reference>
<feature type="region of interest" description="Disordered" evidence="1">
    <location>
        <begin position="1"/>
        <end position="40"/>
    </location>
</feature>
<keyword evidence="3" id="KW-1185">Reference proteome</keyword>